<dbReference type="Proteomes" id="UP000663823">
    <property type="component" value="Unassembled WGS sequence"/>
</dbReference>
<name>A0A820J7P8_9BILA</name>
<comment type="caution">
    <text evidence="1">The sequence shown here is derived from an EMBL/GenBank/DDBJ whole genome shotgun (WGS) entry which is preliminary data.</text>
</comment>
<evidence type="ECO:0000313" key="2">
    <source>
        <dbReference type="Proteomes" id="UP000663823"/>
    </source>
</evidence>
<gene>
    <name evidence="1" type="ORF">OTI717_LOCUS42703</name>
</gene>
<evidence type="ECO:0000313" key="1">
    <source>
        <dbReference type="EMBL" id="CAF4322568.1"/>
    </source>
</evidence>
<protein>
    <submittedName>
        <fullName evidence="1">Uncharacterized protein</fullName>
    </submittedName>
</protein>
<dbReference type="EMBL" id="CAJOAX010053991">
    <property type="protein sequence ID" value="CAF4322568.1"/>
    <property type="molecule type" value="Genomic_DNA"/>
</dbReference>
<organism evidence="1 2">
    <name type="scientific">Rotaria sordida</name>
    <dbReference type="NCBI Taxonomy" id="392033"/>
    <lineage>
        <taxon>Eukaryota</taxon>
        <taxon>Metazoa</taxon>
        <taxon>Spiralia</taxon>
        <taxon>Gnathifera</taxon>
        <taxon>Rotifera</taxon>
        <taxon>Eurotatoria</taxon>
        <taxon>Bdelloidea</taxon>
        <taxon>Philodinida</taxon>
        <taxon>Philodinidae</taxon>
        <taxon>Rotaria</taxon>
    </lineage>
</organism>
<dbReference type="AlphaFoldDB" id="A0A820J7P8"/>
<proteinExistence type="predicted"/>
<reference evidence="1" key="1">
    <citation type="submission" date="2021-02" db="EMBL/GenBank/DDBJ databases">
        <authorList>
            <person name="Nowell W R."/>
        </authorList>
    </citation>
    <scope>NUCLEOTIDE SEQUENCE</scope>
</reference>
<sequence length="41" mass="4797">MLSNSIEDGNKIVQCLNTNEKLQFVRQMTETTNNLYCFDLQ</sequence>
<feature type="non-terminal residue" evidence="1">
    <location>
        <position position="41"/>
    </location>
</feature>
<accession>A0A820J7P8</accession>